<gene>
    <name evidence="1" type="ORF">HA41_00510</name>
</gene>
<dbReference type="RefSeq" id="WP_094119101.1">
    <property type="nucleotide sequence ID" value="NZ_MLFN01000001.1"/>
</dbReference>
<dbReference type="AlphaFoldDB" id="A0A1X1C2N9"/>
<accession>A0A1X1C2N9</accession>
<dbReference type="Proteomes" id="UP000193933">
    <property type="component" value="Unassembled WGS sequence"/>
</dbReference>
<dbReference type="EMBL" id="MLFN01000001">
    <property type="protein sequence ID" value="ORM55948.1"/>
    <property type="molecule type" value="Genomic_DNA"/>
</dbReference>
<dbReference type="OrthoDB" id="6636853at2"/>
<organism evidence="1 2">
    <name type="scientific">Pantoea conspicua</name>
    <dbReference type="NCBI Taxonomy" id="472705"/>
    <lineage>
        <taxon>Bacteria</taxon>
        <taxon>Pseudomonadati</taxon>
        <taxon>Pseudomonadota</taxon>
        <taxon>Gammaproteobacteria</taxon>
        <taxon>Enterobacterales</taxon>
        <taxon>Erwiniaceae</taxon>
        <taxon>Pantoea</taxon>
    </lineage>
</organism>
<evidence type="ECO:0000313" key="2">
    <source>
        <dbReference type="Proteomes" id="UP000193933"/>
    </source>
</evidence>
<evidence type="ECO:0000313" key="1">
    <source>
        <dbReference type="EMBL" id="ORM55948.1"/>
    </source>
</evidence>
<sequence>MKTHLEQYMAHRAELAKKVYLEDGFVVLNTGNTTYEIAVNRLHSHESLANWAFHLTEKTWMDMDMMREFLRVASVAANLPLEGV</sequence>
<comment type="caution">
    <text evidence="1">The sequence shown here is derived from an EMBL/GenBank/DDBJ whole genome shotgun (WGS) entry which is preliminary data.</text>
</comment>
<keyword evidence="2" id="KW-1185">Reference proteome</keyword>
<proteinExistence type="predicted"/>
<protein>
    <submittedName>
        <fullName evidence="1">Uncharacterized protein</fullName>
    </submittedName>
</protein>
<name>A0A1X1C2N9_9GAMM</name>
<reference evidence="1 2" key="1">
    <citation type="journal article" date="2017" name="Antonie Van Leeuwenhoek">
        <title>Phylogenomic resolution of the bacterial genus Pantoea and its relationship with Erwinia and Tatumella.</title>
        <authorList>
            <person name="Palmer M."/>
            <person name="Steenkamp E.T."/>
            <person name="Coetzee M.P."/>
            <person name="Chan W.Y."/>
            <person name="van Zyl E."/>
            <person name="De Maayer P."/>
            <person name="Coutinho T.A."/>
            <person name="Blom J."/>
            <person name="Smits T.H."/>
            <person name="Duffy B."/>
            <person name="Venter S.N."/>
        </authorList>
    </citation>
    <scope>NUCLEOTIDE SEQUENCE [LARGE SCALE GENOMIC DNA]</scope>
    <source>
        <strain evidence="1 2">LMG 24534</strain>
    </source>
</reference>